<dbReference type="RefSeq" id="WP_072914308.1">
    <property type="nucleotide sequence ID" value="NZ_FRDM01000003.1"/>
</dbReference>
<name>A0A1M7SQM9_9ACTN</name>
<proteinExistence type="predicted"/>
<sequence>MPASASTASRTVRHERPLAATPPSVDDPRCDVCPHPVDDHDAIALRFCRATLAAAITRGCVCQPA</sequence>
<feature type="region of interest" description="Disordered" evidence="1">
    <location>
        <begin position="1"/>
        <end position="25"/>
    </location>
</feature>
<dbReference type="Proteomes" id="UP000184428">
    <property type="component" value="Unassembled WGS sequence"/>
</dbReference>
<reference evidence="2 3" key="1">
    <citation type="submission" date="2016-12" db="EMBL/GenBank/DDBJ databases">
        <authorList>
            <person name="Song W.-J."/>
            <person name="Kurnit D.M."/>
        </authorList>
    </citation>
    <scope>NUCLEOTIDE SEQUENCE [LARGE SCALE GENOMIC DNA]</scope>
    <source>
        <strain evidence="2 3">DSM 43162</strain>
    </source>
</reference>
<organism evidence="2 3">
    <name type="scientific">Geodermatophilus obscurus</name>
    <dbReference type="NCBI Taxonomy" id="1861"/>
    <lineage>
        <taxon>Bacteria</taxon>
        <taxon>Bacillati</taxon>
        <taxon>Actinomycetota</taxon>
        <taxon>Actinomycetes</taxon>
        <taxon>Geodermatophilales</taxon>
        <taxon>Geodermatophilaceae</taxon>
        <taxon>Geodermatophilus</taxon>
    </lineage>
</organism>
<dbReference type="AlphaFoldDB" id="A0A1M7SQM9"/>
<dbReference type="EMBL" id="FRDM01000003">
    <property type="protein sequence ID" value="SHN60724.1"/>
    <property type="molecule type" value="Genomic_DNA"/>
</dbReference>
<evidence type="ECO:0000313" key="2">
    <source>
        <dbReference type="EMBL" id="SHN60724.1"/>
    </source>
</evidence>
<evidence type="ECO:0000313" key="3">
    <source>
        <dbReference type="Proteomes" id="UP000184428"/>
    </source>
</evidence>
<protein>
    <submittedName>
        <fullName evidence="2">Uncharacterized protein</fullName>
    </submittedName>
</protein>
<dbReference type="OrthoDB" id="5195416at2"/>
<dbReference type="NCBIfam" id="NF038206">
    <property type="entry name" value="RGCVC_fam"/>
    <property type="match status" value="1"/>
</dbReference>
<evidence type="ECO:0000256" key="1">
    <source>
        <dbReference type="SAM" id="MobiDB-lite"/>
    </source>
</evidence>
<gene>
    <name evidence="2" type="ORF">SAMN05660350_00998</name>
</gene>
<accession>A0A1M7SQM9</accession>
<feature type="compositionally biased region" description="Polar residues" evidence="1">
    <location>
        <begin position="1"/>
        <end position="10"/>
    </location>
</feature>